<reference evidence="12 13" key="1">
    <citation type="journal article" date="2023" name="Microbiol. Resour. Announc.">
        <title>Complete Genome Sequence of Imperialibacter roseus strain P4T.</title>
        <authorList>
            <person name="Tizabi D.R."/>
            <person name="Bachvaroff T."/>
            <person name="Hill R.T."/>
        </authorList>
    </citation>
    <scope>NUCLEOTIDE SEQUENCE [LARGE SCALE GENOMIC DNA]</scope>
    <source>
        <strain evidence="12 13">P4T</strain>
    </source>
</reference>
<dbReference type="GO" id="GO:0016787">
    <property type="term" value="F:hydrolase activity"/>
    <property type="evidence" value="ECO:0007669"/>
    <property type="project" value="UniProtKB-KW"/>
</dbReference>
<evidence type="ECO:0000313" key="12">
    <source>
        <dbReference type="EMBL" id="WOK09567.1"/>
    </source>
</evidence>
<dbReference type="PROSITE" id="PS51195">
    <property type="entry name" value="Q_MOTIF"/>
    <property type="match status" value="1"/>
</dbReference>
<evidence type="ECO:0000256" key="5">
    <source>
        <dbReference type="ARBA" id="ARBA00038437"/>
    </source>
</evidence>
<evidence type="ECO:0000256" key="1">
    <source>
        <dbReference type="ARBA" id="ARBA00022741"/>
    </source>
</evidence>
<evidence type="ECO:0000256" key="2">
    <source>
        <dbReference type="ARBA" id="ARBA00022801"/>
    </source>
</evidence>
<dbReference type="SUPFAM" id="SSF52540">
    <property type="entry name" value="P-loop containing nucleoside triphosphate hydrolases"/>
    <property type="match status" value="1"/>
</dbReference>
<dbReference type="PANTHER" id="PTHR47959">
    <property type="entry name" value="ATP-DEPENDENT RNA HELICASE RHLE-RELATED"/>
    <property type="match status" value="1"/>
</dbReference>
<dbReference type="PROSITE" id="PS51192">
    <property type="entry name" value="HELICASE_ATP_BIND_1"/>
    <property type="match status" value="1"/>
</dbReference>
<sequence>MDFKELEISPELKDAVQAMGFEKMTPVQEQAIPVILSGRDIIACAQTGTGKTGAYLIPVINDNQKNADGKIKTLILAPTRELAIQIDQQINGLSYFAGVSSFAVYGGSDSSSWDSQKKALQEGADIIVATPGRIITHMSFDYADFSNLRHLILDEADRMLDMGFIDDLVKIVNMLPAKRQNLMFSATMPPKIRTLTAQMLNNPVEISIAISKPAEKIFQAAFSVYNPQKNLLLSHILDARQLPRILIFCSRKTTVKELDRQLRKDGRKVESIHSDLEQNERESGLLKFRNKEINILIATDVLSRGIDIENINLVINYDVPQDPEDYVHRIGRTARAETDGIAFTLVNEDDQRKFSRIENLIGKSIRMVKLPSSIGEGPVYDAKHPKSSPRERGGGGGGGRRKVRR</sequence>
<name>A0ABZ0IYH6_9BACT</name>
<dbReference type="SMART" id="SM00490">
    <property type="entry name" value="HELICc"/>
    <property type="match status" value="1"/>
</dbReference>
<feature type="region of interest" description="Disordered" evidence="8">
    <location>
        <begin position="373"/>
        <end position="405"/>
    </location>
</feature>
<dbReference type="Pfam" id="PF00271">
    <property type="entry name" value="Helicase_C"/>
    <property type="match status" value="1"/>
</dbReference>
<evidence type="ECO:0000313" key="13">
    <source>
        <dbReference type="Proteomes" id="UP001302349"/>
    </source>
</evidence>
<dbReference type="InterPro" id="IPR001650">
    <property type="entry name" value="Helicase_C-like"/>
</dbReference>
<dbReference type="RefSeq" id="WP_317492182.1">
    <property type="nucleotide sequence ID" value="NZ_CP136051.1"/>
</dbReference>
<dbReference type="PROSITE" id="PS00039">
    <property type="entry name" value="DEAD_ATP_HELICASE"/>
    <property type="match status" value="1"/>
</dbReference>
<dbReference type="EMBL" id="CP136051">
    <property type="protein sequence ID" value="WOK09567.1"/>
    <property type="molecule type" value="Genomic_DNA"/>
</dbReference>
<keyword evidence="2 7" id="KW-0378">Hydrolase</keyword>
<dbReference type="InterPro" id="IPR050079">
    <property type="entry name" value="DEAD_box_RNA_helicase"/>
</dbReference>
<keyword evidence="4 7" id="KW-0067">ATP-binding</keyword>
<evidence type="ECO:0000256" key="8">
    <source>
        <dbReference type="SAM" id="MobiDB-lite"/>
    </source>
</evidence>
<feature type="domain" description="Helicase ATP-binding" evidence="9">
    <location>
        <begin position="32"/>
        <end position="206"/>
    </location>
</feature>
<feature type="short sequence motif" description="Q motif" evidence="6">
    <location>
        <begin position="1"/>
        <end position="29"/>
    </location>
</feature>
<evidence type="ECO:0000259" key="10">
    <source>
        <dbReference type="PROSITE" id="PS51194"/>
    </source>
</evidence>
<feature type="domain" description="Helicase C-terminal" evidence="10">
    <location>
        <begin position="231"/>
        <end position="378"/>
    </location>
</feature>
<protein>
    <submittedName>
        <fullName evidence="12">DEAD/DEAH box helicase</fullName>
        <ecNumber evidence="12">3.6.4.-</ecNumber>
    </submittedName>
</protein>
<feature type="compositionally biased region" description="Basic and acidic residues" evidence="8">
    <location>
        <begin position="381"/>
        <end position="393"/>
    </location>
</feature>
<dbReference type="Proteomes" id="UP001302349">
    <property type="component" value="Chromosome"/>
</dbReference>
<dbReference type="Pfam" id="PF00270">
    <property type="entry name" value="DEAD"/>
    <property type="match status" value="1"/>
</dbReference>
<dbReference type="CDD" id="cd18787">
    <property type="entry name" value="SF2_C_DEAD"/>
    <property type="match status" value="1"/>
</dbReference>
<comment type="similarity">
    <text evidence="5 7">Belongs to the DEAD box helicase family.</text>
</comment>
<dbReference type="PANTHER" id="PTHR47959:SF13">
    <property type="entry name" value="ATP-DEPENDENT RNA HELICASE RHLE"/>
    <property type="match status" value="1"/>
</dbReference>
<evidence type="ECO:0000256" key="6">
    <source>
        <dbReference type="PROSITE-ProRule" id="PRU00552"/>
    </source>
</evidence>
<organism evidence="12 13">
    <name type="scientific">Imperialibacter roseus</name>
    <dbReference type="NCBI Taxonomy" id="1324217"/>
    <lineage>
        <taxon>Bacteria</taxon>
        <taxon>Pseudomonadati</taxon>
        <taxon>Bacteroidota</taxon>
        <taxon>Cytophagia</taxon>
        <taxon>Cytophagales</taxon>
        <taxon>Flammeovirgaceae</taxon>
        <taxon>Imperialibacter</taxon>
    </lineage>
</organism>
<accession>A0ABZ0IYH6</accession>
<keyword evidence="1 7" id="KW-0547">Nucleotide-binding</keyword>
<keyword evidence="13" id="KW-1185">Reference proteome</keyword>
<dbReference type="GO" id="GO:0004386">
    <property type="term" value="F:helicase activity"/>
    <property type="evidence" value="ECO:0007669"/>
    <property type="project" value="UniProtKB-KW"/>
</dbReference>
<evidence type="ECO:0000256" key="7">
    <source>
        <dbReference type="RuleBase" id="RU000492"/>
    </source>
</evidence>
<gene>
    <name evidence="12" type="ORF">RT717_13050</name>
</gene>
<evidence type="ECO:0000259" key="11">
    <source>
        <dbReference type="PROSITE" id="PS51195"/>
    </source>
</evidence>
<dbReference type="InterPro" id="IPR000629">
    <property type="entry name" value="RNA-helicase_DEAD-box_CS"/>
</dbReference>
<evidence type="ECO:0000256" key="3">
    <source>
        <dbReference type="ARBA" id="ARBA00022806"/>
    </source>
</evidence>
<keyword evidence="3 7" id="KW-0347">Helicase</keyword>
<evidence type="ECO:0000256" key="4">
    <source>
        <dbReference type="ARBA" id="ARBA00022840"/>
    </source>
</evidence>
<dbReference type="InterPro" id="IPR014001">
    <property type="entry name" value="Helicase_ATP-bd"/>
</dbReference>
<dbReference type="InterPro" id="IPR044742">
    <property type="entry name" value="DEAD/DEAH_RhlB"/>
</dbReference>
<dbReference type="InterPro" id="IPR027417">
    <property type="entry name" value="P-loop_NTPase"/>
</dbReference>
<proteinExistence type="inferred from homology"/>
<dbReference type="SMART" id="SM00487">
    <property type="entry name" value="DEXDc"/>
    <property type="match status" value="1"/>
</dbReference>
<dbReference type="InterPro" id="IPR011545">
    <property type="entry name" value="DEAD/DEAH_box_helicase_dom"/>
</dbReference>
<dbReference type="Gene3D" id="3.40.50.300">
    <property type="entry name" value="P-loop containing nucleotide triphosphate hydrolases"/>
    <property type="match status" value="2"/>
</dbReference>
<evidence type="ECO:0000259" key="9">
    <source>
        <dbReference type="PROSITE" id="PS51192"/>
    </source>
</evidence>
<dbReference type="PROSITE" id="PS51194">
    <property type="entry name" value="HELICASE_CTER"/>
    <property type="match status" value="1"/>
</dbReference>
<dbReference type="EC" id="3.6.4.-" evidence="12"/>
<feature type="domain" description="DEAD-box RNA helicase Q" evidence="11">
    <location>
        <begin position="1"/>
        <end position="29"/>
    </location>
</feature>
<dbReference type="CDD" id="cd00268">
    <property type="entry name" value="DEADc"/>
    <property type="match status" value="1"/>
</dbReference>
<dbReference type="InterPro" id="IPR014014">
    <property type="entry name" value="RNA_helicase_DEAD_Q_motif"/>
</dbReference>